<name>A0A3G3IGX3_9ARCH</name>
<evidence type="ECO:0000313" key="1">
    <source>
        <dbReference type="EMBL" id="AYQ54784.1"/>
    </source>
</evidence>
<accession>A0A3G3IGX3</accession>
<proteinExistence type="predicted"/>
<dbReference type="OMA" id="CCEMEVA"/>
<dbReference type="Proteomes" id="UP000273278">
    <property type="component" value="Chromosome"/>
</dbReference>
<reference evidence="1 2" key="1">
    <citation type="submission" date="2016-10" db="EMBL/GenBank/DDBJ databases">
        <title>Complete genome of the TMA-utilizing, human hosted archaeon Methanomethylophilus alvus Gen. nov, sp. nov., strain Mx-05, derived from a pure culture.</title>
        <authorList>
            <person name="Brugere J.-F."/>
            <person name="Ben Hania W."/>
            <person name="Chaudhary P.P."/>
            <person name="Gaci N."/>
            <person name="Borrel G."/>
            <person name="Cao Van Tuat L."/>
            <person name="Fardeau M.-L."/>
            <person name="Harris H.M.B."/>
            <person name="O'Toole P.W."/>
            <person name="Ollivier B."/>
        </authorList>
    </citation>
    <scope>NUCLEOTIDE SEQUENCE [LARGE SCALE GENOMIC DNA]</scope>
    <source>
        <strain evidence="1 2">Mx-05</strain>
    </source>
</reference>
<protein>
    <submittedName>
        <fullName evidence="1">Uncharacterized protein</fullName>
    </submittedName>
</protein>
<evidence type="ECO:0000313" key="2">
    <source>
        <dbReference type="Proteomes" id="UP000273278"/>
    </source>
</evidence>
<dbReference type="AlphaFoldDB" id="A0A3G3IGX3"/>
<gene>
    <name evidence="1" type="ORF">BKD89_03045</name>
</gene>
<sequence>MGLFKRKPAEEEPKVEAPVLRDGDGWRVCVHYGDMMFDKGEIPYAVDFWTEAVDRFDGSDKAFGSMCQGIADRVVGCCWRESRGGSVCPVNLVARIESEIEVKWPEISKEGSITQKVFDGLMAKMSSCDTVEHVVMIFMDACFCQIGYMGNAPDIREVPVRCGDIIARSADADAAIDMLADPKDRRGMNPRSAHRSILLFREYFSDLRNGVEIALGGKTQKEIDDAVAYWEGHRRERVDHLARGVEEKSQYASATAFGRKQHGRACYIEIADFVEEYFSMDGNVPSR</sequence>
<organism evidence="1 2">
    <name type="scientific">Methanomethylophilus alvi</name>
    <dbReference type="NCBI Taxonomy" id="1291540"/>
    <lineage>
        <taxon>Archaea</taxon>
        <taxon>Methanobacteriati</taxon>
        <taxon>Thermoplasmatota</taxon>
        <taxon>Thermoplasmata</taxon>
        <taxon>Methanomassiliicoccales</taxon>
        <taxon>Methanomethylophilaceae</taxon>
        <taxon>Methanomethylophilus</taxon>
    </lineage>
</organism>
<dbReference type="EMBL" id="CP017686">
    <property type="protein sequence ID" value="AYQ54784.1"/>
    <property type="molecule type" value="Genomic_DNA"/>
</dbReference>